<organism evidence="1 2">
    <name type="scientific">Streptomyces sanglieri</name>
    <dbReference type="NCBI Taxonomy" id="193460"/>
    <lineage>
        <taxon>Bacteria</taxon>
        <taxon>Bacillati</taxon>
        <taxon>Actinomycetota</taxon>
        <taxon>Actinomycetes</taxon>
        <taxon>Kitasatosporales</taxon>
        <taxon>Streptomycetaceae</taxon>
        <taxon>Streptomyces</taxon>
    </lineage>
</organism>
<evidence type="ECO:0000313" key="1">
    <source>
        <dbReference type="EMBL" id="MFD0622071.1"/>
    </source>
</evidence>
<sequence length="54" mass="5481">MAVTARGSAFLAIAVTAFVLINGVPAGWTAGLLLTSAAAASRGTYVAYRRVRIG</sequence>
<accession>A0ABW2WNA8</accession>
<dbReference type="EMBL" id="JBHTGL010000005">
    <property type="protein sequence ID" value="MFD0622071.1"/>
    <property type="molecule type" value="Genomic_DNA"/>
</dbReference>
<keyword evidence="2" id="KW-1185">Reference proteome</keyword>
<reference evidence="2" key="1">
    <citation type="journal article" date="2019" name="Int. J. Syst. Evol. Microbiol.">
        <title>The Global Catalogue of Microorganisms (GCM) 10K type strain sequencing project: providing services to taxonomists for standard genome sequencing and annotation.</title>
        <authorList>
            <consortium name="The Broad Institute Genomics Platform"/>
            <consortium name="The Broad Institute Genome Sequencing Center for Infectious Disease"/>
            <person name="Wu L."/>
            <person name="Ma J."/>
        </authorList>
    </citation>
    <scope>NUCLEOTIDE SEQUENCE [LARGE SCALE GENOMIC DNA]</scope>
    <source>
        <strain evidence="2">JCM 12607</strain>
    </source>
</reference>
<dbReference type="Proteomes" id="UP001596915">
    <property type="component" value="Unassembled WGS sequence"/>
</dbReference>
<evidence type="ECO:0000313" key="2">
    <source>
        <dbReference type="Proteomes" id="UP001596915"/>
    </source>
</evidence>
<comment type="caution">
    <text evidence="1">The sequence shown here is derived from an EMBL/GenBank/DDBJ whole genome shotgun (WGS) entry which is preliminary data.</text>
</comment>
<gene>
    <name evidence="1" type="ORF">ACFQ2K_03890</name>
</gene>
<name>A0ABW2WNA8_9ACTN</name>
<proteinExistence type="predicted"/>
<protein>
    <submittedName>
        <fullName evidence="1">Uncharacterized protein</fullName>
    </submittedName>
</protein>